<name>A0A2S9GYC9_9BURK</name>
<accession>A0A2S9GYC9</accession>
<protein>
    <submittedName>
        <fullName evidence="2">Uncharacterized protein</fullName>
    </submittedName>
</protein>
<feature type="transmembrane region" description="Helical" evidence="1">
    <location>
        <begin position="6"/>
        <end position="25"/>
    </location>
</feature>
<dbReference type="OrthoDB" id="9256260at2"/>
<gene>
    <name evidence="2" type="ORF">S2091_2453</name>
</gene>
<proteinExistence type="predicted"/>
<keyword evidence="3" id="KW-1185">Reference proteome</keyword>
<evidence type="ECO:0000256" key="1">
    <source>
        <dbReference type="SAM" id="Phobius"/>
    </source>
</evidence>
<sequence>MDQVTTGIAAIVIFLVITIGIFVICRELVCWYWKINKSIELQQEIAQSLKEIAATLKAQRQT</sequence>
<dbReference type="EMBL" id="PUGF01000011">
    <property type="protein sequence ID" value="PRC92723.1"/>
    <property type="molecule type" value="Genomic_DNA"/>
</dbReference>
<organism evidence="2 3">
    <name type="scientific">Solimicrobium silvestre</name>
    <dbReference type="NCBI Taxonomy" id="2099400"/>
    <lineage>
        <taxon>Bacteria</taxon>
        <taxon>Pseudomonadati</taxon>
        <taxon>Pseudomonadota</taxon>
        <taxon>Betaproteobacteria</taxon>
        <taxon>Burkholderiales</taxon>
        <taxon>Oxalobacteraceae</taxon>
        <taxon>Solimicrobium</taxon>
    </lineage>
</organism>
<keyword evidence="1" id="KW-0812">Transmembrane</keyword>
<comment type="caution">
    <text evidence="2">The sequence shown here is derived from an EMBL/GenBank/DDBJ whole genome shotgun (WGS) entry which is preliminary data.</text>
</comment>
<keyword evidence="1" id="KW-1133">Transmembrane helix</keyword>
<dbReference type="AlphaFoldDB" id="A0A2S9GYC9"/>
<keyword evidence="1" id="KW-0472">Membrane</keyword>
<evidence type="ECO:0000313" key="3">
    <source>
        <dbReference type="Proteomes" id="UP000237839"/>
    </source>
</evidence>
<evidence type="ECO:0000313" key="2">
    <source>
        <dbReference type="EMBL" id="PRC92723.1"/>
    </source>
</evidence>
<dbReference type="RefSeq" id="WP_105532215.1">
    <property type="nucleotide sequence ID" value="NZ_PUGF01000011.1"/>
</dbReference>
<reference evidence="2 3" key="1">
    <citation type="submission" date="2018-02" db="EMBL/GenBank/DDBJ databases">
        <title>Solimicrobium silvestre gen. nov., sp. nov., isolated from alpine forest soil.</title>
        <authorList>
            <person name="Margesin R."/>
            <person name="Albuquerque L."/>
            <person name="Zhang D.-C."/>
            <person name="Froufe H.J.C."/>
            <person name="Severino R."/>
            <person name="Roxo I."/>
            <person name="Egas C."/>
            <person name="Da Costa M.S."/>
        </authorList>
    </citation>
    <scope>NUCLEOTIDE SEQUENCE [LARGE SCALE GENOMIC DNA]</scope>
    <source>
        <strain evidence="2 3">S20-91</strain>
    </source>
</reference>
<dbReference type="Proteomes" id="UP000237839">
    <property type="component" value="Unassembled WGS sequence"/>
</dbReference>